<dbReference type="STRING" id="264951.A0A443HUB8"/>
<keyword evidence="3" id="KW-0735">Signal-anchor</keyword>
<dbReference type="RefSeq" id="XP_028485052.1">
    <property type="nucleotide sequence ID" value="XM_028632151.1"/>
</dbReference>
<feature type="transmembrane region" description="Helical" evidence="4">
    <location>
        <begin position="79"/>
        <end position="100"/>
    </location>
</feature>
<dbReference type="GO" id="GO:0016020">
    <property type="term" value="C:membrane"/>
    <property type="evidence" value="ECO:0007669"/>
    <property type="project" value="UniProtKB-SubCell"/>
</dbReference>
<keyword evidence="6" id="KW-1185">Reference proteome</keyword>
<protein>
    <submittedName>
        <fullName evidence="5">Uncharacterized protein</fullName>
    </submittedName>
</protein>
<gene>
    <name evidence="5" type="ORF">C8Q69DRAFT_491623</name>
</gene>
<comment type="subcellular location">
    <subcellularLocation>
        <location evidence="1">Membrane</location>
        <topology evidence="1">Single-pass type II membrane protein</topology>
    </subcellularLocation>
</comment>
<comment type="similarity">
    <text evidence="2">Belongs to the BMT family.</text>
</comment>
<keyword evidence="4" id="KW-0812">Transmembrane</keyword>
<dbReference type="VEuPathDB" id="FungiDB:C8Q69DRAFT_491623"/>
<accession>A0A443HUB8</accession>
<dbReference type="AlphaFoldDB" id="A0A443HUB8"/>
<dbReference type="InterPro" id="IPR021988">
    <property type="entry name" value="BMT1"/>
</dbReference>
<name>A0A443HUB8_BYSSP</name>
<dbReference type="GeneID" id="39601428"/>
<evidence type="ECO:0000256" key="4">
    <source>
        <dbReference type="SAM" id="Phobius"/>
    </source>
</evidence>
<proteinExistence type="inferred from homology"/>
<dbReference type="GO" id="GO:0000030">
    <property type="term" value="F:mannosyltransferase activity"/>
    <property type="evidence" value="ECO:0007669"/>
    <property type="project" value="InterPro"/>
</dbReference>
<dbReference type="Proteomes" id="UP000283841">
    <property type="component" value="Unassembled WGS sequence"/>
</dbReference>
<evidence type="ECO:0000313" key="6">
    <source>
        <dbReference type="Proteomes" id="UP000283841"/>
    </source>
</evidence>
<evidence type="ECO:0000256" key="1">
    <source>
        <dbReference type="ARBA" id="ARBA00004606"/>
    </source>
</evidence>
<evidence type="ECO:0000256" key="3">
    <source>
        <dbReference type="ARBA" id="ARBA00022968"/>
    </source>
</evidence>
<dbReference type="Pfam" id="PF12141">
    <property type="entry name" value="BMT"/>
    <property type="match status" value="2"/>
</dbReference>
<keyword evidence="4" id="KW-0472">Membrane</keyword>
<evidence type="ECO:0000313" key="5">
    <source>
        <dbReference type="EMBL" id="RWQ95407.1"/>
    </source>
</evidence>
<dbReference type="EMBL" id="RCNU01000005">
    <property type="protein sequence ID" value="RWQ95407.1"/>
    <property type="molecule type" value="Genomic_DNA"/>
</dbReference>
<keyword evidence="4" id="KW-1133">Transmembrane helix</keyword>
<organism evidence="5 6">
    <name type="scientific">Byssochlamys spectabilis</name>
    <name type="common">Paecilomyces variotii</name>
    <dbReference type="NCBI Taxonomy" id="264951"/>
    <lineage>
        <taxon>Eukaryota</taxon>
        <taxon>Fungi</taxon>
        <taxon>Dikarya</taxon>
        <taxon>Ascomycota</taxon>
        <taxon>Pezizomycotina</taxon>
        <taxon>Eurotiomycetes</taxon>
        <taxon>Eurotiomycetidae</taxon>
        <taxon>Eurotiales</taxon>
        <taxon>Thermoascaceae</taxon>
        <taxon>Paecilomyces</taxon>
    </lineage>
</organism>
<reference evidence="5 6" key="1">
    <citation type="journal article" date="2018" name="Front. Microbiol.">
        <title>Genomic and genetic insights into a cosmopolitan fungus, Paecilomyces variotii (Eurotiales).</title>
        <authorList>
            <person name="Urquhart A.S."/>
            <person name="Mondo S.J."/>
            <person name="Makela M.R."/>
            <person name="Hane J.K."/>
            <person name="Wiebenga A."/>
            <person name="He G."/>
            <person name="Mihaltcheva S."/>
            <person name="Pangilinan J."/>
            <person name="Lipzen A."/>
            <person name="Barry K."/>
            <person name="de Vries R.P."/>
            <person name="Grigoriev I.V."/>
            <person name="Idnurm A."/>
        </authorList>
    </citation>
    <scope>NUCLEOTIDE SEQUENCE [LARGE SCALE GENOMIC DNA]</scope>
    <source>
        <strain evidence="5 6">CBS 101075</strain>
    </source>
</reference>
<evidence type="ECO:0000256" key="2">
    <source>
        <dbReference type="ARBA" id="ARBA00009486"/>
    </source>
</evidence>
<comment type="caution">
    <text evidence="5">The sequence shown here is derived from an EMBL/GenBank/DDBJ whole genome shotgun (WGS) entry which is preliminary data.</text>
</comment>
<sequence>MHLNSIGETINHEILEQTEWEFESDYSEPGFNDENFLGNQGPNSPAWVNKYANYELLDSDDSSEGDTANSLHLGWKHRLVVIVTASIVLWLLGKYLSFLIGDFQYVEHIDISGFYNDGNIQELGCENMRQTGHISAQRSIPLHDNITQIASALASHPMVHLNEKKVSVPGKVNPNRWTQFAGAGVWLPEYNVYLVVSRVVYTRPGVSWPTISFLRGQLFDEDWNHLEKHTIEWYGTKMYFPMVFEIPAVWWEEGGFFGPEDPRIILDEGVQGAEPLIVFNMISNGAGSPRAMWIHKPFSNFTTILTIRNEERRPEEKNWAPFFHNKPSAGKRTGTNEYLHFVYSLRPLQVLSCMIRTGECDWVFRQEVPDALAEWHGDTRGEMRGGTNFVPIPIDGHLDIQTYIGLPRTHLNFCKAGATYRPEITVLSGFESKFHIAYASVATEFGHTLLDKDLLSNPCTKGNILIPSSIARWVYNSREDMMAVSFSIADENIHILRLYGVLSFIRSLPYYSRFLKLDNPHHDDASRNFRWSVVGNEVIACSVEAAANSSRADSILAEMGELSKALEQIRI</sequence>